<dbReference type="AlphaFoldDB" id="A0AAV4H2E3"/>
<evidence type="ECO:0000313" key="1">
    <source>
        <dbReference type="EMBL" id="GFR91844.1"/>
    </source>
</evidence>
<organism evidence="1 2">
    <name type="scientific">Elysia marginata</name>
    <dbReference type="NCBI Taxonomy" id="1093978"/>
    <lineage>
        <taxon>Eukaryota</taxon>
        <taxon>Metazoa</taxon>
        <taxon>Spiralia</taxon>
        <taxon>Lophotrochozoa</taxon>
        <taxon>Mollusca</taxon>
        <taxon>Gastropoda</taxon>
        <taxon>Heterobranchia</taxon>
        <taxon>Euthyneura</taxon>
        <taxon>Panpulmonata</taxon>
        <taxon>Sacoglossa</taxon>
        <taxon>Placobranchoidea</taxon>
        <taxon>Plakobranchidae</taxon>
        <taxon>Elysia</taxon>
    </lineage>
</organism>
<name>A0AAV4H2E3_9GAST</name>
<accession>A0AAV4H2E3</accession>
<evidence type="ECO:0000313" key="2">
    <source>
        <dbReference type="Proteomes" id="UP000762676"/>
    </source>
</evidence>
<protein>
    <submittedName>
        <fullName evidence="1">Uncharacterized protein</fullName>
    </submittedName>
</protein>
<dbReference type="EMBL" id="BMAT01005364">
    <property type="protein sequence ID" value="GFR91844.1"/>
    <property type="molecule type" value="Genomic_DNA"/>
</dbReference>
<comment type="caution">
    <text evidence="1">The sequence shown here is derived from an EMBL/GenBank/DDBJ whole genome shotgun (WGS) entry which is preliminary data.</text>
</comment>
<sequence>MLTKKLFFQATVIQDGTKEIGRYISITENELKTEAYQFVTGPVCHRPSLTQAQFVTGPVCHRTSLSQDQFVTGPVCHRPSLSQDQFVTVTGPVCHRTSLSQAQFVKDQVCLIVRHNPP</sequence>
<keyword evidence="2" id="KW-1185">Reference proteome</keyword>
<gene>
    <name evidence="1" type="ORF">ElyMa_002602900</name>
</gene>
<proteinExistence type="predicted"/>
<dbReference type="Proteomes" id="UP000762676">
    <property type="component" value="Unassembled WGS sequence"/>
</dbReference>
<reference evidence="1 2" key="1">
    <citation type="journal article" date="2021" name="Elife">
        <title>Chloroplast acquisition without the gene transfer in kleptoplastic sea slugs, Plakobranchus ocellatus.</title>
        <authorList>
            <person name="Maeda T."/>
            <person name="Takahashi S."/>
            <person name="Yoshida T."/>
            <person name="Shimamura S."/>
            <person name="Takaki Y."/>
            <person name="Nagai Y."/>
            <person name="Toyoda A."/>
            <person name="Suzuki Y."/>
            <person name="Arimoto A."/>
            <person name="Ishii H."/>
            <person name="Satoh N."/>
            <person name="Nishiyama T."/>
            <person name="Hasebe M."/>
            <person name="Maruyama T."/>
            <person name="Minagawa J."/>
            <person name="Obokata J."/>
            <person name="Shigenobu S."/>
        </authorList>
    </citation>
    <scope>NUCLEOTIDE SEQUENCE [LARGE SCALE GENOMIC DNA]</scope>
</reference>